<proteinExistence type="predicted"/>
<name>A0A1X7AEW4_9GAMM</name>
<protein>
    <submittedName>
        <fullName evidence="1">Uncharacterized protein</fullName>
    </submittedName>
</protein>
<dbReference type="RefSeq" id="WP_087106145.1">
    <property type="nucleotide sequence ID" value="NZ_CBCSCN010000004.1"/>
</dbReference>
<gene>
    <name evidence="1" type="ORF">EHSB41UT_00272</name>
</gene>
<dbReference type="EMBL" id="FWPT01000001">
    <property type="protein sequence ID" value="SMA33388.1"/>
    <property type="molecule type" value="Genomic_DNA"/>
</dbReference>
<evidence type="ECO:0000313" key="1">
    <source>
        <dbReference type="EMBL" id="SMA33388.1"/>
    </source>
</evidence>
<dbReference type="Proteomes" id="UP000196573">
    <property type="component" value="Unassembled WGS sequence"/>
</dbReference>
<reference evidence="1 2" key="1">
    <citation type="submission" date="2017-03" db="EMBL/GenBank/DDBJ databases">
        <authorList>
            <person name="Afonso C.L."/>
            <person name="Miller P.J."/>
            <person name="Scott M.A."/>
            <person name="Spackman E."/>
            <person name="Goraichik I."/>
            <person name="Dimitrov K.M."/>
            <person name="Suarez D.L."/>
            <person name="Swayne D.E."/>
        </authorList>
    </citation>
    <scope>NUCLEOTIDE SEQUENCE [LARGE SCALE GENOMIC DNA]</scope>
    <source>
        <strain evidence="1">SB41UT1</strain>
    </source>
</reference>
<organism evidence="1 2">
    <name type="scientific">Parendozoicomonas haliclonae</name>
    <dbReference type="NCBI Taxonomy" id="1960125"/>
    <lineage>
        <taxon>Bacteria</taxon>
        <taxon>Pseudomonadati</taxon>
        <taxon>Pseudomonadota</taxon>
        <taxon>Gammaproteobacteria</taxon>
        <taxon>Oceanospirillales</taxon>
        <taxon>Endozoicomonadaceae</taxon>
        <taxon>Parendozoicomonas</taxon>
    </lineage>
</organism>
<accession>A0A1X7AEW4</accession>
<keyword evidence="2" id="KW-1185">Reference proteome</keyword>
<evidence type="ECO:0000313" key="2">
    <source>
        <dbReference type="Proteomes" id="UP000196573"/>
    </source>
</evidence>
<sequence length="103" mass="11597">MDNVEKTLATLALTLTIIALTFGKWFDEAEAQEPKTSHYELNAAAGANYITCRTLRETIGKLASEHNGLTYIPRDCAIFDEMAADGFTEFVQIDDNTWHLKRK</sequence>
<dbReference type="AlphaFoldDB" id="A0A1X7AEW4"/>